<evidence type="ECO:0000256" key="2">
    <source>
        <dbReference type="ARBA" id="ARBA00005073"/>
    </source>
</evidence>
<evidence type="ECO:0000259" key="13">
    <source>
        <dbReference type="Pfam" id="PF01593"/>
    </source>
</evidence>
<sequence>MSPPSRIAVLGGGLSGLTTAYHLSKSLPSSSKITLIEASPRIGGWINSKQHQVGFKDDKGEIVEGSVTLESGPRSIRPRGSKGAAGMLRMLRDLDLVKDIIPIPFSHPAAKNRYLLNTSTSEISALPSSPLSLLQTQSPLLKGLLPSILGEPFRSRFKEGSSSSSSSELGTGIGANNDESVDSFFSRRFSPSIAKNLASAMVHGIYAASSKELSVRAAFPTLWDSEQKFGSVVLGMLRGGTKTRREKEEEKNEWLELGELGGKREKWSLYGIKGGLGSLTNSLHQEIINNGVEIRTEESIERIDPSASAASSSSSSSSQAIQIKTSKGNLETDHIISALSPLTLSKLLPSEPSSSSSTSLYLPHLDANPYTSVGVVNLVYPLSSDRVHPEGFGYLIPRSTATQNPNGVLGVIFDSTAIPLQSDCKGVTKLTIMLGGPYWSTYKPISKSPPESDEGLIQNAIDHLNIVFPHLKNIEPIIKTGKIHWNCIPTYLPGHGDRLKELNESINNGIWKNKLSLVGNGYGGVGVNDCVYSAENVVNALKQGNRVTGLERWKDWN</sequence>
<keyword evidence="8 11" id="KW-0350">Heme biosynthesis</keyword>
<reference evidence="14 15" key="1">
    <citation type="submission" date="2024-01" db="EMBL/GenBank/DDBJ databases">
        <title>Comparative genomics of Cryptococcus and Kwoniella reveals pathogenesis evolution and contrasting modes of karyotype evolution via chromosome fusion or intercentromeric recombination.</title>
        <authorList>
            <person name="Coelho M.A."/>
            <person name="David-Palma M."/>
            <person name="Shea T."/>
            <person name="Bowers K."/>
            <person name="McGinley-Smith S."/>
            <person name="Mohammad A.W."/>
            <person name="Gnirke A."/>
            <person name="Yurkov A.M."/>
            <person name="Nowrousian M."/>
            <person name="Sun S."/>
            <person name="Cuomo C.A."/>
            <person name="Heitman J."/>
        </authorList>
    </citation>
    <scope>NUCLEOTIDE SEQUENCE [LARGE SCALE GENOMIC DNA]</scope>
    <source>
        <strain evidence="14">CBS 11374</strain>
    </source>
</reference>
<dbReference type="RefSeq" id="XP_062794750.1">
    <property type="nucleotide sequence ID" value="XM_062938699.1"/>
</dbReference>
<proteinExistence type="inferred from homology"/>
<feature type="region of interest" description="Disordered" evidence="12">
    <location>
        <begin position="301"/>
        <end position="326"/>
    </location>
</feature>
<gene>
    <name evidence="14" type="ORF">IL334_007004</name>
</gene>
<evidence type="ECO:0000256" key="10">
    <source>
        <dbReference type="ARBA" id="ARBA00047554"/>
    </source>
</evidence>
<dbReference type="Pfam" id="PF01593">
    <property type="entry name" value="Amino_oxidase"/>
    <property type="match status" value="1"/>
</dbReference>
<evidence type="ECO:0000256" key="1">
    <source>
        <dbReference type="ARBA" id="ARBA00002600"/>
    </source>
</evidence>
<comment type="catalytic activity">
    <reaction evidence="10 11">
        <text>protoporphyrinogen IX + 3 O2 = protoporphyrin IX + 3 H2O2</text>
        <dbReference type="Rhea" id="RHEA:25576"/>
        <dbReference type="ChEBI" id="CHEBI:15379"/>
        <dbReference type="ChEBI" id="CHEBI:16240"/>
        <dbReference type="ChEBI" id="CHEBI:57306"/>
        <dbReference type="ChEBI" id="CHEBI:57307"/>
        <dbReference type="EC" id="1.3.3.4"/>
    </reaction>
</comment>
<evidence type="ECO:0000256" key="4">
    <source>
        <dbReference type="ARBA" id="ARBA00012867"/>
    </source>
</evidence>
<dbReference type="EC" id="1.3.3.4" evidence="4 11"/>
<evidence type="ECO:0000256" key="12">
    <source>
        <dbReference type="SAM" id="MobiDB-lite"/>
    </source>
</evidence>
<keyword evidence="9 11" id="KW-0627">Porphyrin biosynthesis</keyword>
<dbReference type="PANTHER" id="PTHR42923">
    <property type="entry name" value="PROTOPORPHYRINOGEN OXIDASE"/>
    <property type="match status" value="1"/>
</dbReference>
<evidence type="ECO:0000256" key="11">
    <source>
        <dbReference type="RuleBase" id="RU367069"/>
    </source>
</evidence>
<comment type="function">
    <text evidence="1 11">Catalyzes the 6-electron oxidation of protoporphyrinogen-IX to form protoporphyrin-IX.</text>
</comment>
<evidence type="ECO:0000256" key="7">
    <source>
        <dbReference type="ARBA" id="ARBA00023002"/>
    </source>
</evidence>
<comment type="similarity">
    <text evidence="3 11">Belongs to the protoporphyrinogen/coproporphyrinogen oxidase family. Protoporphyrinogen oxidase subfamily.</text>
</comment>
<dbReference type="InterPro" id="IPR002937">
    <property type="entry name" value="Amino_oxidase"/>
</dbReference>
<feature type="domain" description="Amine oxidase" evidence="13">
    <location>
        <begin position="14"/>
        <end position="540"/>
    </location>
</feature>
<feature type="compositionally biased region" description="Low complexity" evidence="12">
    <location>
        <begin position="306"/>
        <end position="318"/>
    </location>
</feature>
<dbReference type="InterPro" id="IPR036188">
    <property type="entry name" value="FAD/NAD-bd_sf"/>
</dbReference>
<name>A0ABZ1DAL6_9TREE</name>
<evidence type="ECO:0000256" key="8">
    <source>
        <dbReference type="ARBA" id="ARBA00023133"/>
    </source>
</evidence>
<keyword evidence="6 11" id="KW-0274">FAD</keyword>
<dbReference type="GeneID" id="87959134"/>
<organism evidence="14 15">
    <name type="scientific">Kwoniella shivajii</name>
    <dbReference type="NCBI Taxonomy" id="564305"/>
    <lineage>
        <taxon>Eukaryota</taxon>
        <taxon>Fungi</taxon>
        <taxon>Dikarya</taxon>
        <taxon>Basidiomycota</taxon>
        <taxon>Agaricomycotina</taxon>
        <taxon>Tremellomycetes</taxon>
        <taxon>Tremellales</taxon>
        <taxon>Cryptococcaceae</taxon>
        <taxon>Kwoniella</taxon>
    </lineage>
</organism>
<keyword evidence="15" id="KW-1185">Reference proteome</keyword>
<comment type="pathway">
    <text evidence="2 11">Porphyrin-containing compound metabolism; protoporphyrin-IX biosynthesis; protoporphyrin-IX from protoporphyrinogen-IX: step 1/1.</text>
</comment>
<comment type="cofactor">
    <cofactor evidence="11">
        <name>FAD</name>
        <dbReference type="ChEBI" id="CHEBI:57692"/>
    </cofactor>
    <text evidence="11">Binds 1 FAD per subunit.</text>
</comment>
<dbReference type="Proteomes" id="UP001329825">
    <property type="component" value="Chromosome 10"/>
</dbReference>
<comment type="subcellular location">
    <subcellularLocation>
        <location evidence="11">Mitochondrion inner membrane</location>
    </subcellularLocation>
</comment>
<dbReference type="EMBL" id="CP141890">
    <property type="protein sequence ID" value="WRT70011.1"/>
    <property type="molecule type" value="Genomic_DNA"/>
</dbReference>
<evidence type="ECO:0000256" key="9">
    <source>
        <dbReference type="ARBA" id="ARBA00023244"/>
    </source>
</evidence>
<dbReference type="Gene3D" id="3.50.50.60">
    <property type="entry name" value="FAD/NAD(P)-binding domain"/>
    <property type="match status" value="1"/>
</dbReference>
<keyword evidence="7 11" id="KW-0560">Oxidoreductase</keyword>
<dbReference type="InterPro" id="IPR050464">
    <property type="entry name" value="Zeta_carotene_desat/Oxidored"/>
</dbReference>
<dbReference type="InterPro" id="IPR004572">
    <property type="entry name" value="Protoporphyrinogen_oxidase"/>
</dbReference>
<evidence type="ECO:0000313" key="15">
    <source>
        <dbReference type="Proteomes" id="UP001329825"/>
    </source>
</evidence>
<evidence type="ECO:0000256" key="3">
    <source>
        <dbReference type="ARBA" id="ARBA00010551"/>
    </source>
</evidence>
<evidence type="ECO:0000256" key="6">
    <source>
        <dbReference type="ARBA" id="ARBA00022827"/>
    </source>
</evidence>
<keyword evidence="5 11" id="KW-0285">Flavoprotein</keyword>
<dbReference type="SUPFAM" id="SSF51905">
    <property type="entry name" value="FAD/NAD(P)-binding domain"/>
    <property type="match status" value="1"/>
</dbReference>
<evidence type="ECO:0000313" key="14">
    <source>
        <dbReference type="EMBL" id="WRT70011.1"/>
    </source>
</evidence>
<accession>A0ABZ1DAL6</accession>
<evidence type="ECO:0000256" key="5">
    <source>
        <dbReference type="ARBA" id="ARBA00022630"/>
    </source>
</evidence>
<dbReference type="SUPFAM" id="SSF54373">
    <property type="entry name" value="FAD-linked reductases, C-terminal domain"/>
    <property type="match status" value="1"/>
</dbReference>
<dbReference type="PANTHER" id="PTHR42923:SF3">
    <property type="entry name" value="PROTOPORPHYRINOGEN OXIDASE"/>
    <property type="match status" value="1"/>
</dbReference>
<protein>
    <recommendedName>
        <fullName evidence="4 11">Protoporphyrinogen oxidase</fullName>
        <ecNumber evidence="4 11">1.3.3.4</ecNumber>
    </recommendedName>
</protein>
<dbReference type="NCBIfam" id="TIGR00562">
    <property type="entry name" value="proto_IX_ox"/>
    <property type="match status" value="1"/>
</dbReference>